<feature type="compositionally biased region" description="Basic residues" evidence="5">
    <location>
        <begin position="432"/>
        <end position="459"/>
    </location>
</feature>
<dbReference type="PANTHER" id="PTHR47177">
    <property type="entry name" value="F18C1.6 PROTEIN"/>
    <property type="match status" value="1"/>
</dbReference>
<feature type="region of interest" description="Disordered" evidence="5">
    <location>
        <begin position="177"/>
        <end position="216"/>
    </location>
</feature>
<feature type="compositionally biased region" description="Basic and acidic residues" evidence="5">
    <location>
        <begin position="359"/>
        <end position="375"/>
    </location>
</feature>
<dbReference type="InterPro" id="IPR013083">
    <property type="entry name" value="Znf_RING/FYVE/PHD"/>
</dbReference>
<dbReference type="PROSITE" id="PS50089">
    <property type="entry name" value="ZF_RING_2"/>
    <property type="match status" value="1"/>
</dbReference>
<keyword evidence="3" id="KW-0862">Zinc</keyword>
<dbReference type="InterPro" id="IPR017907">
    <property type="entry name" value="Znf_RING_CS"/>
</dbReference>
<gene>
    <name evidence="8" type="ORF">TAV2_LOCUS11016</name>
</gene>
<evidence type="ECO:0000256" key="4">
    <source>
        <dbReference type="PROSITE-ProRule" id="PRU00175"/>
    </source>
</evidence>
<evidence type="ECO:0000259" key="6">
    <source>
        <dbReference type="PROSITE" id="PS50016"/>
    </source>
</evidence>
<evidence type="ECO:0000256" key="1">
    <source>
        <dbReference type="ARBA" id="ARBA00022723"/>
    </source>
</evidence>
<dbReference type="EMBL" id="OU466859">
    <property type="protein sequence ID" value="CAH2054971.1"/>
    <property type="molecule type" value="Genomic_DNA"/>
</dbReference>
<dbReference type="InterPro" id="IPR011011">
    <property type="entry name" value="Znf_FYVE_PHD"/>
</dbReference>
<dbReference type="CDD" id="cd16574">
    <property type="entry name" value="RING-HC_Topors"/>
    <property type="match status" value="1"/>
</dbReference>
<dbReference type="InterPro" id="IPR058746">
    <property type="entry name" value="Znf_RING-type_Topors"/>
</dbReference>
<evidence type="ECO:0000256" key="2">
    <source>
        <dbReference type="ARBA" id="ARBA00022771"/>
    </source>
</evidence>
<dbReference type="PROSITE" id="PS00518">
    <property type="entry name" value="ZF_RING_1"/>
    <property type="match status" value="1"/>
</dbReference>
<dbReference type="SMART" id="SM00184">
    <property type="entry name" value="RING"/>
    <property type="match status" value="1"/>
</dbReference>
<feature type="compositionally biased region" description="Acidic residues" evidence="5">
    <location>
        <begin position="285"/>
        <end position="300"/>
    </location>
</feature>
<feature type="compositionally biased region" description="Polar residues" evidence="5">
    <location>
        <begin position="511"/>
        <end position="521"/>
    </location>
</feature>
<dbReference type="GO" id="GO:0008270">
    <property type="term" value="F:zinc ion binding"/>
    <property type="evidence" value="ECO:0007669"/>
    <property type="project" value="UniProtKB-KW"/>
</dbReference>
<accession>A0AAU9S239</accession>
<evidence type="ECO:0000256" key="3">
    <source>
        <dbReference type="ARBA" id="ARBA00022833"/>
    </source>
</evidence>
<feature type="compositionally biased region" description="Acidic residues" evidence="5">
    <location>
        <begin position="376"/>
        <end position="385"/>
    </location>
</feature>
<dbReference type="InterPro" id="IPR001841">
    <property type="entry name" value="Znf_RING"/>
</dbReference>
<keyword evidence="1" id="KW-0479">Metal-binding</keyword>
<proteinExistence type="predicted"/>
<dbReference type="Proteomes" id="UP000836841">
    <property type="component" value="Chromosome 3"/>
</dbReference>
<dbReference type="AlphaFoldDB" id="A0AAU9S239"/>
<evidence type="ECO:0000259" key="7">
    <source>
        <dbReference type="PROSITE" id="PS50089"/>
    </source>
</evidence>
<protein>
    <recommendedName>
        <fullName evidence="10">PHD and RING finger domain-containing protein 1</fullName>
    </recommendedName>
</protein>
<dbReference type="Pfam" id="PF13639">
    <property type="entry name" value="zf-RING_2"/>
    <property type="match status" value="1"/>
</dbReference>
<feature type="compositionally biased region" description="Acidic residues" evidence="5">
    <location>
        <begin position="337"/>
        <end position="358"/>
    </location>
</feature>
<keyword evidence="9" id="KW-1185">Reference proteome</keyword>
<dbReference type="InterPro" id="IPR001965">
    <property type="entry name" value="Znf_PHD"/>
</dbReference>
<feature type="domain" description="RING-type" evidence="7">
    <location>
        <begin position="589"/>
        <end position="631"/>
    </location>
</feature>
<dbReference type="InterPro" id="IPR019787">
    <property type="entry name" value="Znf_PHD-finger"/>
</dbReference>
<dbReference type="Pfam" id="PF00628">
    <property type="entry name" value="PHD"/>
    <property type="match status" value="1"/>
</dbReference>
<organism evidence="8 9">
    <name type="scientific">Thlaspi arvense</name>
    <name type="common">Field penny-cress</name>
    <dbReference type="NCBI Taxonomy" id="13288"/>
    <lineage>
        <taxon>Eukaryota</taxon>
        <taxon>Viridiplantae</taxon>
        <taxon>Streptophyta</taxon>
        <taxon>Embryophyta</taxon>
        <taxon>Tracheophyta</taxon>
        <taxon>Spermatophyta</taxon>
        <taxon>Magnoliopsida</taxon>
        <taxon>eudicotyledons</taxon>
        <taxon>Gunneridae</taxon>
        <taxon>Pentapetalae</taxon>
        <taxon>rosids</taxon>
        <taxon>malvids</taxon>
        <taxon>Brassicales</taxon>
        <taxon>Brassicaceae</taxon>
        <taxon>Thlaspideae</taxon>
        <taxon>Thlaspi</taxon>
    </lineage>
</organism>
<dbReference type="SMART" id="SM00249">
    <property type="entry name" value="PHD"/>
    <property type="match status" value="1"/>
</dbReference>
<feature type="compositionally biased region" description="Basic residues" evidence="5">
    <location>
        <begin position="493"/>
        <end position="508"/>
    </location>
</feature>
<name>A0AAU9S239_THLAR</name>
<dbReference type="Gene3D" id="3.30.40.10">
    <property type="entry name" value="Zinc/RING finger domain, C3HC4 (zinc finger)"/>
    <property type="match status" value="2"/>
</dbReference>
<evidence type="ECO:0008006" key="10">
    <source>
        <dbReference type="Google" id="ProtNLM"/>
    </source>
</evidence>
<feature type="compositionally biased region" description="Acidic residues" evidence="5">
    <location>
        <begin position="393"/>
        <end position="426"/>
    </location>
</feature>
<evidence type="ECO:0000256" key="5">
    <source>
        <dbReference type="SAM" id="MobiDB-lite"/>
    </source>
</evidence>
<evidence type="ECO:0000313" key="8">
    <source>
        <dbReference type="EMBL" id="CAH2054971.1"/>
    </source>
</evidence>
<feature type="domain" description="PHD-type" evidence="6">
    <location>
        <begin position="679"/>
        <end position="728"/>
    </location>
</feature>
<dbReference type="SUPFAM" id="SSF57903">
    <property type="entry name" value="FYVE/PHD zinc finger"/>
    <property type="match status" value="1"/>
</dbReference>
<sequence length="1066" mass="119275">MNFGYIPEEYCFPIVSSCYVPSLVQLRINQSRKKKERNLCNAKDGNKAPVGSSFCCRNISCWCQPRGAESLWFSNQMRFIEVASADAYLLPPFQPSLLPRNKAEPVIPMKLPTRRARLVVYNKTSNETSVWLVELSEVHAVTGENPNSSCNCHQKRSRRFLFSIVVTRIQSREIMGMRNTFGSRNSNRRVRSKDKGSDDSDEDYVISDEDEEDSETDLKEYASSMDGEASYDGFHHAVEDEDLDEVEEEDAMLRNVEWPKVKTGPRGNRKITGCKSRKTSQVASDNEDVDLDDADDEEEEMRGSRKAAGRSGVKVGSLGGEKNGRIGLGKRRRVFYEMEDEDGDYPEEDGEEEEEIDVENARCEQVDLDSVRIGEDGDMALEEQDNVSHETEKEDDGDYEDEDEGGDEEFTADEDVSLDEEEEEETIACNKRPLKAASKRNKRKQRSGGGRRKRRKRCSVAKARVTNGRNRRGKKTKEGVDDDGDFVDDCLPARKKAKTRPSRPRRRCTVPSDSDIASSGESDYEYTISEEEREQVREAGSLLRSSGKHVSSMRKATVDKDLPQRRKSPVKKAEKKVELVKRDVMKNVCGICLSEEDMRRLKGTLDCCSHYFCFTCIMEWSKVESRCPLCKQRFRTISKPARSTPGVDLREVVIPVPERDQVYQPTEEELRSYLDPYENTICTECHQGEDDGLMLLCDLCDSSAHTYCVGLGREVPEGNWYCEGCRPVALGSASSHTHTTTPEQQRVSGFYSRPSPLVVSGQHQDASLLVSPRTPFFNGEYLFSPRLPNGDVQASSPSGLGATTLSRRRTLHRHIQNIINSDRLVNMGSRTGGTSSMVANSSDGFVTTQIGHGREREAAQAAVTQGTGMSLYTIAEERVANNNPLISAHDPELLSPKLDHFGSEEAVRRLSNNTFLGDRRIDLGLCHGLAQVDPLFGNQQHLPSYMPNTTLYSTGGEGLQQRVKAHLKNLSSQIGLGQATFDEISTCSIHTILAACGLEHKSSEVHLVPPSVTCPHDDMTPGSSSSNNSSSLMKGCCYSCFDSFVEDVVKMILDTRQPHWLRLGLH</sequence>
<dbReference type="SUPFAM" id="SSF57850">
    <property type="entry name" value="RING/U-box"/>
    <property type="match status" value="1"/>
</dbReference>
<dbReference type="PROSITE" id="PS50016">
    <property type="entry name" value="ZF_PHD_2"/>
    <property type="match status" value="1"/>
</dbReference>
<evidence type="ECO:0000313" key="9">
    <source>
        <dbReference type="Proteomes" id="UP000836841"/>
    </source>
</evidence>
<reference evidence="8 9" key="1">
    <citation type="submission" date="2022-03" db="EMBL/GenBank/DDBJ databases">
        <authorList>
            <person name="Nunn A."/>
            <person name="Chopra R."/>
            <person name="Nunn A."/>
            <person name="Contreras Garrido A."/>
        </authorList>
    </citation>
    <scope>NUCLEOTIDE SEQUENCE [LARGE SCALE GENOMIC DNA]</scope>
</reference>
<feature type="compositionally biased region" description="Acidic residues" evidence="5">
    <location>
        <begin position="199"/>
        <end position="215"/>
    </location>
</feature>
<feature type="compositionally biased region" description="Acidic residues" evidence="5">
    <location>
        <begin position="522"/>
        <end position="533"/>
    </location>
</feature>
<keyword evidence="2 4" id="KW-0863">Zinc-finger</keyword>
<dbReference type="PANTHER" id="PTHR47177:SF3">
    <property type="entry name" value="F18C1.6 PROTEIN"/>
    <property type="match status" value="1"/>
</dbReference>
<feature type="region of interest" description="Disordered" evidence="5">
    <location>
        <begin position="260"/>
        <end position="574"/>
    </location>
</feature>